<sequence>MMDQLNVQEQPESQKLMELSLYSIARFTTKKPLKVWGTIFGKKDIVLIDRGASANFISCNVAEELGLKQTETKSFVVEVVNRQQCQCCVGIRVAGDFGGNIQDNFKTLTLKFEIGGQTQVVRGDPSLSKSVASLKTLFKAL</sequence>
<comment type="caution">
    <text evidence="1">The sequence shown here is derived from an EMBL/GenBank/DDBJ whole genome shotgun (WGS) entry which is preliminary data.</text>
</comment>
<dbReference type="Gene3D" id="2.40.70.10">
    <property type="entry name" value="Acid Proteases"/>
    <property type="match status" value="1"/>
</dbReference>
<protein>
    <submittedName>
        <fullName evidence="1">Uncharacterized protein</fullName>
    </submittedName>
</protein>
<name>A0ABQ7UV70_SOLTU</name>
<reference evidence="1 2" key="1">
    <citation type="journal article" date="2021" name="bioRxiv">
        <title>Chromosome-scale and haplotype-resolved genome assembly of a tetraploid potato cultivar.</title>
        <authorList>
            <person name="Sun H."/>
            <person name="Jiao W.-B."/>
            <person name="Krause K."/>
            <person name="Campoy J.A."/>
            <person name="Goel M."/>
            <person name="Folz-Donahue K."/>
            <person name="Kukat C."/>
            <person name="Huettel B."/>
            <person name="Schneeberger K."/>
        </authorList>
    </citation>
    <scope>NUCLEOTIDE SEQUENCE [LARGE SCALE GENOMIC DNA]</scope>
    <source>
        <strain evidence="1">SolTubOtavaFocal</strain>
        <tissue evidence="1">Leaves</tissue>
    </source>
</reference>
<keyword evidence="2" id="KW-1185">Reference proteome</keyword>
<dbReference type="InterPro" id="IPR021109">
    <property type="entry name" value="Peptidase_aspartic_dom_sf"/>
</dbReference>
<dbReference type="EMBL" id="JAIVGD010000018">
    <property type="protein sequence ID" value="KAH0755745.1"/>
    <property type="molecule type" value="Genomic_DNA"/>
</dbReference>
<accession>A0ABQ7UV70</accession>
<evidence type="ECO:0000313" key="1">
    <source>
        <dbReference type="EMBL" id="KAH0755745.1"/>
    </source>
</evidence>
<proteinExistence type="predicted"/>
<evidence type="ECO:0000313" key="2">
    <source>
        <dbReference type="Proteomes" id="UP000826656"/>
    </source>
</evidence>
<gene>
    <name evidence="1" type="ORF">KY290_026015</name>
</gene>
<dbReference type="Proteomes" id="UP000826656">
    <property type="component" value="Unassembled WGS sequence"/>
</dbReference>
<organism evidence="1 2">
    <name type="scientific">Solanum tuberosum</name>
    <name type="common">Potato</name>
    <dbReference type="NCBI Taxonomy" id="4113"/>
    <lineage>
        <taxon>Eukaryota</taxon>
        <taxon>Viridiplantae</taxon>
        <taxon>Streptophyta</taxon>
        <taxon>Embryophyta</taxon>
        <taxon>Tracheophyta</taxon>
        <taxon>Spermatophyta</taxon>
        <taxon>Magnoliopsida</taxon>
        <taxon>eudicotyledons</taxon>
        <taxon>Gunneridae</taxon>
        <taxon>Pentapetalae</taxon>
        <taxon>asterids</taxon>
        <taxon>lamiids</taxon>
        <taxon>Solanales</taxon>
        <taxon>Solanaceae</taxon>
        <taxon>Solanoideae</taxon>
        <taxon>Solaneae</taxon>
        <taxon>Solanum</taxon>
    </lineage>
</organism>
<dbReference type="CDD" id="cd00303">
    <property type="entry name" value="retropepsin_like"/>
    <property type="match status" value="1"/>
</dbReference>